<dbReference type="Pfam" id="PF00144">
    <property type="entry name" value="Beta-lactamase"/>
    <property type="match status" value="1"/>
</dbReference>
<feature type="domain" description="Beta-lactamase-related" evidence="2">
    <location>
        <begin position="65"/>
        <end position="352"/>
    </location>
</feature>
<evidence type="ECO:0000313" key="3">
    <source>
        <dbReference type="EMBL" id="GGE64880.1"/>
    </source>
</evidence>
<dbReference type="Gene3D" id="3.40.710.10">
    <property type="entry name" value="DD-peptidase/beta-lactamase superfamily"/>
    <property type="match status" value="1"/>
</dbReference>
<dbReference type="Proteomes" id="UP000633136">
    <property type="component" value="Unassembled WGS sequence"/>
</dbReference>
<dbReference type="EMBL" id="BMIS01000003">
    <property type="protein sequence ID" value="GGE64880.1"/>
    <property type="molecule type" value="Genomic_DNA"/>
</dbReference>
<accession>A0A917EQ62</accession>
<dbReference type="PANTHER" id="PTHR46825:SF8">
    <property type="entry name" value="BETA-LACTAMASE-RELATED"/>
    <property type="match status" value="1"/>
</dbReference>
<dbReference type="InterPro" id="IPR001466">
    <property type="entry name" value="Beta-lactam-related"/>
</dbReference>
<sequence length="363" mass="38670">MRRPVLRPAESALSGIRLIGTGLIGVLLLSSCAQDPGPDVMEEPVSQESLEEFLVEQEDVLAEEAVVMVLQEGEVHTATTDGADEHTLFELASLSKPMTGMLLADAVDRGEVGLEDALAEHLADLEGTEAGEITLEELATHTSGLPLVPDADGFAQQDHQARQAGENPYEVSTEELISLAAEQGVGDSGRYIYSNLGIALLGHALAESAGMTYEELLQERLTEPLGMDETTTSDAEGHPSDEDLIQGYDSSGEVEDFGSEAFSPASSSRATPEDYMLMIEAIFEGTAPGAESVERSDINPDMGLGWHLKPEGYAWHNGISNGYASLVALDPDTETAVLLFSNYGVENSELGMDLLQDILDAAD</sequence>
<feature type="region of interest" description="Disordered" evidence="1">
    <location>
        <begin position="223"/>
        <end position="242"/>
    </location>
</feature>
<dbReference type="InterPro" id="IPR050491">
    <property type="entry name" value="AmpC-like"/>
</dbReference>
<name>A0A917EQ62_9MICC</name>
<evidence type="ECO:0000313" key="4">
    <source>
        <dbReference type="Proteomes" id="UP000633136"/>
    </source>
</evidence>
<dbReference type="InterPro" id="IPR012338">
    <property type="entry name" value="Beta-lactam/transpept-like"/>
</dbReference>
<dbReference type="PANTHER" id="PTHR46825">
    <property type="entry name" value="D-ALANYL-D-ALANINE-CARBOXYPEPTIDASE/ENDOPEPTIDASE AMPH"/>
    <property type="match status" value="1"/>
</dbReference>
<comment type="caution">
    <text evidence="3">The sequence shown here is derived from an EMBL/GenBank/DDBJ whole genome shotgun (WGS) entry which is preliminary data.</text>
</comment>
<reference evidence="3" key="1">
    <citation type="journal article" date="2014" name="Int. J. Syst. Evol. Microbiol.">
        <title>Complete genome sequence of Corynebacterium casei LMG S-19264T (=DSM 44701T), isolated from a smear-ripened cheese.</title>
        <authorList>
            <consortium name="US DOE Joint Genome Institute (JGI-PGF)"/>
            <person name="Walter F."/>
            <person name="Albersmeier A."/>
            <person name="Kalinowski J."/>
            <person name="Ruckert C."/>
        </authorList>
    </citation>
    <scope>NUCLEOTIDE SEQUENCE</scope>
    <source>
        <strain evidence="3">CGMCC 1.15388</strain>
    </source>
</reference>
<evidence type="ECO:0000256" key="1">
    <source>
        <dbReference type="SAM" id="MobiDB-lite"/>
    </source>
</evidence>
<dbReference type="AlphaFoldDB" id="A0A917EQ62"/>
<dbReference type="SUPFAM" id="SSF56601">
    <property type="entry name" value="beta-lactamase/transpeptidase-like"/>
    <property type="match status" value="1"/>
</dbReference>
<gene>
    <name evidence="3" type="ORF">GCM10011401_10010</name>
</gene>
<dbReference type="RefSeq" id="WP_188683305.1">
    <property type="nucleotide sequence ID" value="NZ_BMIS01000003.1"/>
</dbReference>
<evidence type="ECO:0000259" key="2">
    <source>
        <dbReference type="Pfam" id="PF00144"/>
    </source>
</evidence>
<organism evidence="3 4">
    <name type="scientific">Nesterenkonia cremea</name>
    <dbReference type="NCBI Taxonomy" id="1882340"/>
    <lineage>
        <taxon>Bacteria</taxon>
        <taxon>Bacillati</taxon>
        <taxon>Actinomycetota</taxon>
        <taxon>Actinomycetes</taxon>
        <taxon>Micrococcales</taxon>
        <taxon>Micrococcaceae</taxon>
        <taxon>Nesterenkonia</taxon>
    </lineage>
</organism>
<reference evidence="3" key="2">
    <citation type="submission" date="2020-09" db="EMBL/GenBank/DDBJ databases">
        <authorList>
            <person name="Sun Q."/>
            <person name="Zhou Y."/>
        </authorList>
    </citation>
    <scope>NUCLEOTIDE SEQUENCE</scope>
    <source>
        <strain evidence="3">CGMCC 1.15388</strain>
    </source>
</reference>
<keyword evidence="4" id="KW-1185">Reference proteome</keyword>
<dbReference type="PROSITE" id="PS51257">
    <property type="entry name" value="PROKAR_LIPOPROTEIN"/>
    <property type="match status" value="1"/>
</dbReference>
<protein>
    <submittedName>
        <fullName evidence="3">Beta-lactamase class C</fullName>
    </submittedName>
</protein>
<proteinExistence type="predicted"/>